<accession>A0A2H5XAL8</accession>
<sequence length="332" mass="35759">MRIVLGVDGGGTNTRVALVAETGEVLGIGLAGSSNYDDVGVKVAQRNIGLAVRQAWQHARQKRRPADAAFLGMAGVVSDQDRQTIRTIAEHLQLAPLERIGVDHDIRIALAGGLAGQEGIALIVGTGSSCYGRTADGRSWRAGGWGHLLDDYGSGYYLGLQAMVAAVRAADGRGQATALLPLVMRELKLNDINELMRRLYYENMSRSEIASLGPKVLEVIAEGDEVAEAILKKGIDELVLMVETVAKQLGFLSHPFRLTWAGGIAQSPIFQRYFRPAVQQRLPNCELIEPQLPPVLGAALLALEMLNVPITPDLIATMKRTSRLPSVQPNAE</sequence>
<feature type="domain" description="ATPase BadF/BadG/BcrA/BcrD type" evidence="1">
    <location>
        <begin position="5"/>
        <end position="302"/>
    </location>
</feature>
<evidence type="ECO:0000313" key="3">
    <source>
        <dbReference type="Proteomes" id="UP000236173"/>
    </source>
</evidence>
<gene>
    <name evidence="2" type="primary">murK</name>
    <name evidence="2" type="ORF">HRbin17_00736</name>
</gene>
<keyword evidence="2" id="KW-0418">Kinase</keyword>
<dbReference type="GO" id="GO:0016301">
    <property type="term" value="F:kinase activity"/>
    <property type="evidence" value="ECO:0007669"/>
    <property type="project" value="UniProtKB-KW"/>
</dbReference>
<evidence type="ECO:0000259" key="1">
    <source>
        <dbReference type="Pfam" id="PF01869"/>
    </source>
</evidence>
<dbReference type="SUPFAM" id="SSF53067">
    <property type="entry name" value="Actin-like ATPase domain"/>
    <property type="match status" value="2"/>
</dbReference>
<dbReference type="EMBL" id="BEHT01000007">
    <property type="protein sequence ID" value="GBC98236.1"/>
    <property type="molecule type" value="Genomic_DNA"/>
</dbReference>
<keyword evidence="2" id="KW-0808">Transferase</keyword>
<organism evidence="2 3">
    <name type="scientific">Candidatus Fervidibacter japonicus</name>
    <dbReference type="NCBI Taxonomy" id="2035412"/>
    <lineage>
        <taxon>Bacteria</taxon>
        <taxon>Candidatus Fervidibacterota</taxon>
        <taxon>Candidatus Fervidibacter</taxon>
    </lineage>
</organism>
<dbReference type="EC" id="2.7.1.-" evidence="2"/>
<dbReference type="Pfam" id="PF01869">
    <property type="entry name" value="BcrAD_BadFG"/>
    <property type="match status" value="1"/>
</dbReference>
<dbReference type="InterPro" id="IPR002731">
    <property type="entry name" value="ATPase_BadF"/>
</dbReference>
<proteinExistence type="predicted"/>
<evidence type="ECO:0000313" key="2">
    <source>
        <dbReference type="EMBL" id="GBC98236.1"/>
    </source>
</evidence>
<dbReference type="AlphaFoldDB" id="A0A2H5XAL8"/>
<dbReference type="PANTHER" id="PTHR43190">
    <property type="entry name" value="N-ACETYL-D-GLUCOSAMINE KINASE"/>
    <property type="match status" value="1"/>
</dbReference>
<dbReference type="Gene3D" id="3.30.420.40">
    <property type="match status" value="2"/>
</dbReference>
<dbReference type="PANTHER" id="PTHR43190:SF3">
    <property type="entry name" value="N-ACETYL-D-GLUCOSAMINE KINASE"/>
    <property type="match status" value="1"/>
</dbReference>
<dbReference type="Proteomes" id="UP000236173">
    <property type="component" value="Unassembled WGS sequence"/>
</dbReference>
<protein>
    <submittedName>
        <fullName evidence="2">N-acetylmuramic acid/N-acetylglucosamine kinase</fullName>
        <ecNumber evidence="2">2.7.1.-</ecNumber>
    </submittedName>
</protein>
<dbReference type="InterPro" id="IPR043129">
    <property type="entry name" value="ATPase_NBD"/>
</dbReference>
<reference evidence="3" key="1">
    <citation type="submission" date="2017-09" db="EMBL/GenBank/DDBJ databases">
        <title>Metaegenomics of thermophilic ammonia-oxidizing enrichment culture.</title>
        <authorList>
            <person name="Kato S."/>
            <person name="Suzuki K."/>
        </authorList>
    </citation>
    <scope>NUCLEOTIDE SEQUENCE [LARGE SCALE GENOMIC DNA]</scope>
</reference>
<comment type="caution">
    <text evidence="2">The sequence shown here is derived from an EMBL/GenBank/DDBJ whole genome shotgun (WGS) entry which is preliminary data.</text>
</comment>
<dbReference type="InterPro" id="IPR052519">
    <property type="entry name" value="Euk-type_GlcNAc_Kinase"/>
</dbReference>
<name>A0A2H5XAL8_9BACT</name>
<dbReference type="CDD" id="cd24007">
    <property type="entry name" value="ASKHA_NBD_eukNAGK-like"/>
    <property type="match status" value="1"/>
</dbReference>